<sequence length="77" mass="8646">MRSETMMFGRSVATDMVLPSAPGKSFPVWELAGFVDLMTSHAAVTPMTDIQVRRAGLQELNKSDNDHLNERRKHHGH</sequence>
<dbReference type="EMBL" id="JBHRYC010000077">
    <property type="protein sequence ID" value="MFC3638796.1"/>
    <property type="molecule type" value="Genomic_DNA"/>
</dbReference>
<organism evidence="1 2">
    <name type="scientific">Camelimonas fluminis</name>
    <dbReference type="NCBI Taxonomy" id="1576911"/>
    <lineage>
        <taxon>Bacteria</taxon>
        <taxon>Pseudomonadati</taxon>
        <taxon>Pseudomonadota</taxon>
        <taxon>Alphaproteobacteria</taxon>
        <taxon>Hyphomicrobiales</taxon>
        <taxon>Chelatococcaceae</taxon>
        <taxon>Camelimonas</taxon>
    </lineage>
</organism>
<gene>
    <name evidence="1" type="ORF">ACFONL_15735</name>
</gene>
<evidence type="ECO:0000313" key="2">
    <source>
        <dbReference type="Proteomes" id="UP001595704"/>
    </source>
</evidence>
<protein>
    <submittedName>
        <fullName evidence="1">Uncharacterized protein</fullName>
    </submittedName>
</protein>
<accession>A0ABV7UJR4</accession>
<evidence type="ECO:0000313" key="1">
    <source>
        <dbReference type="EMBL" id="MFC3638796.1"/>
    </source>
</evidence>
<dbReference type="Proteomes" id="UP001595704">
    <property type="component" value="Unassembled WGS sequence"/>
</dbReference>
<name>A0ABV7UJR4_9HYPH</name>
<dbReference type="RefSeq" id="WP_191319160.1">
    <property type="nucleotide sequence ID" value="NZ_BNCG01000006.1"/>
</dbReference>
<comment type="caution">
    <text evidence="1">The sequence shown here is derived from an EMBL/GenBank/DDBJ whole genome shotgun (WGS) entry which is preliminary data.</text>
</comment>
<keyword evidence="2" id="KW-1185">Reference proteome</keyword>
<proteinExistence type="predicted"/>
<reference evidence="2" key="1">
    <citation type="journal article" date="2019" name="Int. J. Syst. Evol. Microbiol.">
        <title>The Global Catalogue of Microorganisms (GCM) 10K type strain sequencing project: providing services to taxonomists for standard genome sequencing and annotation.</title>
        <authorList>
            <consortium name="The Broad Institute Genomics Platform"/>
            <consortium name="The Broad Institute Genome Sequencing Center for Infectious Disease"/>
            <person name="Wu L."/>
            <person name="Ma J."/>
        </authorList>
    </citation>
    <scope>NUCLEOTIDE SEQUENCE [LARGE SCALE GENOMIC DNA]</scope>
    <source>
        <strain evidence="2">KCTC 42282</strain>
    </source>
</reference>